<proteinExistence type="predicted"/>
<evidence type="ECO:0000313" key="4">
    <source>
        <dbReference type="Proteomes" id="UP000224080"/>
    </source>
</evidence>
<dbReference type="Proteomes" id="UP000224080">
    <property type="component" value="Unassembled WGS sequence"/>
</dbReference>
<gene>
    <name evidence="3" type="ORF">GX51_02591</name>
</gene>
<reference evidence="3 4" key="1">
    <citation type="submission" date="2017-10" db="EMBL/GenBank/DDBJ databases">
        <title>Comparative genomics in systemic dimorphic fungi from Ajellomycetaceae.</title>
        <authorList>
            <person name="Munoz J.F."/>
            <person name="Mcewen J.G."/>
            <person name="Clay O.K."/>
            <person name="Cuomo C.A."/>
        </authorList>
    </citation>
    <scope>NUCLEOTIDE SEQUENCE [LARGE SCALE GENOMIC DNA]</scope>
    <source>
        <strain evidence="3 4">UAMH130</strain>
    </source>
</reference>
<dbReference type="Pfam" id="PF12192">
    <property type="entry name" value="CBP"/>
    <property type="match status" value="1"/>
</dbReference>
<evidence type="ECO:0000313" key="3">
    <source>
        <dbReference type="EMBL" id="PGH06000.1"/>
    </source>
</evidence>
<name>A0A2B7XAT9_9EURO</name>
<accession>A0A2B7XAT9</accession>
<dbReference type="STRING" id="2060905.A0A2B7XAT9"/>
<sequence>MKLSTIIAPLMLVAAAASGPLESSETKLALRDYDVAVNQVRATAKAAGCNWISCVKSLARYNAICAMAAAHRGLRSRISMGMRIV</sequence>
<dbReference type="InterPro" id="IPR022013">
    <property type="entry name" value="CBP"/>
</dbReference>
<keyword evidence="1" id="KW-0732">Signal</keyword>
<keyword evidence="4" id="KW-1185">Reference proteome</keyword>
<protein>
    <recommendedName>
        <fullName evidence="2">Fungal calcium binding protein domain-containing protein</fullName>
    </recommendedName>
</protein>
<dbReference type="EMBL" id="PDNC01000025">
    <property type="protein sequence ID" value="PGH06000.1"/>
    <property type="molecule type" value="Genomic_DNA"/>
</dbReference>
<dbReference type="Gene3D" id="1.10.1740.120">
    <property type="match status" value="1"/>
</dbReference>
<feature type="signal peptide" evidence="1">
    <location>
        <begin position="1"/>
        <end position="18"/>
    </location>
</feature>
<dbReference type="OrthoDB" id="10431951at2759"/>
<evidence type="ECO:0000259" key="2">
    <source>
        <dbReference type="Pfam" id="PF12192"/>
    </source>
</evidence>
<feature type="chain" id="PRO_5012925400" description="Fungal calcium binding protein domain-containing protein" evidence="1">
    <location>
        <begin position="19"/>
        <end position="85"/>
    </location>
</feature>
<dbReference type="AlphaFoldDB" id="A0A2B7XAT9"/>
<comment type="caution">
    <text evidence="3">The sequence shown here is derived from an EMBL/GenBank/DDBJ whole genome shotgun (WGS) entry which is preliminary data.</text>
</comment>
<evidence type="ECO:0000256" key="1">
    <source>
        <dbReference type="SAM" id="SignalP"/>
    </source>
</evidence>
<organism evidence="3 4">
    <name type="scientific">Blastomyces parvus</name>
    <dbReference type="NCBI Taxonomy" id="2060905"/>
    <lineage>
        <taxon>Eukaryota</taxon>
        <taxon>Fungi</taxon>
        <taxon>Dikarya</taxon>
        <taxon>Ascomycota</taxon>
        <taxon>Pezizomycotina</taxon>
        <taxon>Eurotiomycetes</taxon>
        <taxon>Eurotiomycetidae</taxon>
        <taxon>Onygenales</taxon>
        <taxon>Ajellomycetaceae</taxon>
        <taxon>Blastomyces</taxon>
    </lineage>
</organism>
<feature type="domain" description="Fungal calcium binding protein" evidence="2">
    <location>
        <begin position="30"/>
        <end position="77"/>
    </location>
</feature>